<keyword evidence="3" id="KW-1185">Reference proteome</keyword>
<feature type="region of interest" description="Disordered" evidence="1">
    <location>
        <begin position="67"/>
        <end position="90"/>
    </location>
</feature>
<comment type="caution">
    <text evidence="2">The sequence shown here is derived from an EMBL/GenBank/DDBJ whole genome shotgun (WGS) entry which is preliminary data.</text>
</comment>
<accession>A0A6G0YUW4</accession>
<dbReference type="EMBL" id="VUJU01002386">
    <property type="protein sequence ID" value="KAF0761459.1"/>
    <property type="molecule type" value="Genomic_DNA"/>
</dbReference>
<gene>
    <name evidence="2" type="ORF">FWK35_00013201</name>
</gene>
<dbReference type="Proteomes" id="UP000478052">
    <property type="component" value="Unassembled WGS sequence"/>
</dbReference>
<dbReference type="AlphaFoldDB" id="A0A6G0YUW4"/>
<proteinExistence type="predicted"/>
<evidence type="ECO:0000256" key="1">
    <source>
        <dbReference type="SAM" id="MobiDB-lite"/>
    </source>
</evidence>
<reference evidence="2 3" key="1">
    <citation type="submission" date="2019-08" db="EMBL/GenBank/DDBJ databases">
        <title>Whole genome of Aphis craccivora.</title>
        <authorList>
            <person name="Voronova N.V."/>
            <person name="Shulinski R.S."/>
            <person name="Bandarenka Y.V."/>
            <person name="Zhorov D.G."/>
            <person name="Warner D."/>
        </authorList>
    </citation>
    <scope>NUCLEOTIDE SEQUENCE [LARGE SCALE GENOMIC DNA]</scope>
    <source>
        <strain evidence="2">180601</strain>
        <tissue evidence="2">Whole Body</tissue>
    </source>
</reference>
<evidence type="ECO:0000313" key="3">
    <source>
        <dbReference type="Proteomes" id="UP000478052"/>
    </source>
</evidence>
<evidence type="ECO:0000313" key="2">
    <source>
        <dbReference type="EMBL" id="KAF0761459.1"/>
    </source>
</evidence>
<sequence length="154" mass="17783">MMHSQLEDNRCHKYTDAYGHQYIDQITGLLYLIKDPGHLSNVHDCRVVKLTEQNGWKSDYSRLLENKRRRPSRRQGIVHQPSTRRSAVGPNWLAAVVDRRSRMRAEIRSRRQLDEGSPGEASANLLCRTDGGEVNGGRGPADVRQLLWLRNRWP</sequence>
<protein>
    <submittedName>
        <fullName evidence="2">Uncharacterized protein</fullName>
    </submittedName>
</protein>
<name>A0A6G0YUW4_APHCR</name>
<organism evidence="2 3">
    <name type="scientific">Aphis craccivora</name>
    <name type="common">Cowpea aphid</name>
    <dbReference type="NCBI Taxonomy" id="307492"/>
    <lineage>
        <taxon>Eukaryota</taxon>
        <taxon>Metazoa</taxon>
        <taxon>Ecdysozoa</taxon>
        <taxon>Arthropoda</taxon>
        <taxon>Hexapoda</taxon>
        <taxon>Insecta</taxon>
        <taxon>Pterygota</taxon>
        <taxon>Neoptera</taxon>
        <taxon>Paraneoptera</taxon>
        <taxon>Hemiptera</taxon>
        <taxon>Sternorrhyncha</taxon>
        <taxon>Aphidomorpha</taxon>
        <taxon>Aphidoidea</taxon>
        <taxon>Aphididae</taxon>
        <taxon>Aphidini</taxon>
        <taxon>Aphis</taxon>
        <taxon>Aphis</taxon>
    </lineage>
</organism>